<feature type="compositionally biased region" description="Basic and acidic residues" evidence="1">
    <location>
        <begin position="1436"/>
        <end position="1449"/>
    </location>
</feature>
<feature type="compositionally biased region" description="Basic residues" evidence="1">
    <location>
        <begin position="1346"/>
        <end position="1356"/>
    </location>
</feature>
<reference evidence="3" key="1">
    <citation type="submission" date="2017-02" db="UniProtKB">
        <authorList>
            <consortium name="WormBaseParasite"/>
        </authorList>
    </citation>
    <scope>IDENTIFICATION</scope>
</reference>
<feature type="region of interest" description="Disordered" evidence="1">
    <location>
        <begin position="1220"/>
        <end position="1529"/>
    </location>
</feature>
<feature type="region of interest" description="Disordered" evidence="1">
    <location>
        <begin position="1693"/>
        <end position="1802"/>
    </location>
</feature>
<feature type="compositionally biased region" description="Basic residues" evidence="1">
    <location>
        <begin position="1610"/>
        <end position="1633"/>
    </location>
</feature>
<keyword evidence="2" id="KW-1185">Reference proteome</keyword>
<feature type="compositionally biased region" description="Basic residues" evidence="1">
    <location>
        <begin position="1253"/>
        <end position="1270"/>
    </location>
</feature>
<dbReference type="WBParaSite" id="PTRK_0000159800.1">
    <property type="protein sequence ID" value="PTRK_0000159800.1"/>
    <property type="gene ID" value="PTRK_0000159800"/>
</dbReference>
<evidence type="ECO:0000256" key="1">
    <source>
        <dbReference type="SAM" id="MobiDB-lite"/>
    </source>
</evidence>
<dbReference type="Proteomes" id="UP000038045">
    <property type="component" value="Unplaced"/>
</dbReference>
<feature type="compositionally biased region" description="Basic residues" evidence="1">
    <location>
        <begin position="593"/>
        <end position="610"/>
    </location>
</feature>
<feature type="compositionally biased region" description="Basic residues" evidence="1">
    <location>
        <begin position="1385"/>
        <end position="1395"/>
    </location>
</feature>
<feature type="compositionally biased region" description="Basic residues" evidence="1">
    <location>
        <begin position="1734"/>
        <end position="1745"/>
    </location>
</feature>
<feature type="region of interest" description="Disordered" evidence="1">
    <location>
        <begin position="1176"/>
        <end position="1200"/>
    </location>
</feature>
<feature type="compositionally biased region" description="Basic and acidic residues" evidence="1">
    <location>
        <begin position="1586"/>
        <end position="1603"/>
    </location>
</feature>
<evidence type="ECO:0000313" key="3">
    <source>
        <dbReference type="WBParaSite" id="PTRK_0000159800.1"/>
    </source>
</evidence>
<feature type="compositionally biased region" description="Basic and acidic residues" evidence="1">
    <location>
        <begin position="1279"/>
        <end position="1300"/>
    </location>
</feature>
<feature type="compositionally biased region" description="Low complexity" evidence="1">
    <location>
        <begin position="1320"/>
        <end position="1329"/>
    </location>
</feature>
<accession>A0A0N4Z3U4</accession>
<name>A0A0N4Z3U4_PARTI</name>
<organism evidence="2 3">
    <name type="scientific">Parastrongyloides trichosuri</name>
    <name type="common">Possum-specific nematode worm</name>
    <dbReference type="NCBI Taxonomy" id="131310"/>
    <lineage>
        <taxon>Eukaryota</taxon>
        <taxon>Metazoa</taxon>
        <taxon>Ecdysozoa</taxon>
        <taxon>Nematoda</taxon>
        <taxon>Chromadorea</taxon>
        <taxon>Rhabditida</taxon>
        <taxon>Tylenchina</taxon>
        <taxon>Panagrolaimomorpha</taxon>
        <taxon>Strongyloidoidea</taxon>
        <taxon>Strongyloididae</taxon>
        <taxon>Parastrongyloides</taxon>
    </lineage>
</organism>
<feature type="compositionally biased region" description="Gly residues" evidence="1">
    <location>
        <begin position="1182"/>
        <end position="1195"/>
    </location>
</feature>
<proteinExistence type="predicted"/>
<feature type="compositionally biased region" description="Basic residues" evidence="1">
    <location>
        <begin position="1406"/>
        <end position="1435"/>
    </location>
</feature>
<feature type="compositionally biased region" description="Polar residues" evidence="1">
    <location>
        <begin position="17"/>
        <end position="28"/>
    </location>
</feature>
<protein>
    <submittedName>
        <fullName evidence="3">PE-PGRS family protein</fullName>
    </submittedName>
</protein>
<feature type="region of interest" description="Disordered" evidence="1">
    <location>
        <begin position="265"/>
        <end position="300"/>
    </location>
</feature>
<feature type="region of interest" description="Disordered" evidence="1">
    <location>
        <begin position="1564"/>
        <end position="1641"/>
    </location>
</feature>
<feature type="region of interest" description="Disordered" evidence="1">
    <location>
        <begin position="527"/>
        <end position="636"/>
    </location>
</feature>
<sequence>MRLSPTTPPNARRVSRRSTSLPHQTASSIEKGPGETGAFSLSAHRRDGNGVIAFLRRAEAVGAERIGAGAQVLGDHGAGAAAAIVVGGQAVAVALRPFVQREVGVELRRIHANRDIAPAADVQHVAVVEGAVVGLTVAELQSALAAFTDRDRHDLSGRAQALAFRDAEAEGAGLPLAQGVGPDDPVSAVGDKTQLRVRAHVRAVVVRHRGLVAIRAGARHQEGVEVRRLHGHRIGLTRLGLHHIAAVVRPVVHTGVLAAEIAGHGLPRPDGALGRGGAGQNQGGREDRRHQQGAHGNLLGCDAKTQGAKMPSLFDWKQWNSSQLPNGELELFDDRLGRDGRRLDNARSHADDVGAQTDRLGRIHSVAHAARSDQQGVRQGVARFGQGARSGYAPVGEGQGVRLIRRIGRALALDQAPVGAARSGHIDANRAHGDQALSGDSGNPGPRLLDDDRRVQVADQRLKRRAHAPPVAISLRLASLLKRVQVNDQGVRANHVQRPACLVPAESACQLGCADIGQDRRIRRLQPQREVQPARRAAFQRRALRADRQGDAQMLSRLGQAGVDRLGARRPSGSRRPDQCVHGPGPAAPHARNASRRTRPTGRDARRRPAPRPGAGLSGPGSGPRRRRRQVRSGLPLRDQHIVAGRVGAEAAGAQHIGTVARSGPVQTSMSVGQAIVVLFQLEVVAVLLLTDLDHSVEAAGDQGEAQLLVRLGLEVIGVVVDAVVGEASPLAQPSAHRRANQQAARRRFGEDQTRVRSLTQTVVVAGDLAELLAVFAQLQIGVEIAGPHHGLDALPLGSAEDEGVIQASVIIGGVAVGQFALDRLAECDGRRRRRRCDLFDVQRVGALAAGEGARLDQVVAVLSQGVGQASVQVAGAVVVSRQAVVVGVEQLKIGVEAVRLHGDRHTLPSAAAEAIQVGRGAGIAGRAVRGQAAPRLLADRHRRSGRRRRPLLHRQAIIALGRAVIGGDADQIFARVRRRKYEARVQAGAAVVVLGHLQEGAVHDTADTQEAVEVLGLQIDLHPLARRCAEGVGVVTLAVVILGAAGAQAARLIAADGDAARPRHPRRGALLQRQLIVAGLDAGEGAGPHDVDPGFGRGEPQTRVQVARAVIVAGQRLPQGAFGVDFQIGVEIVRRHLGFQPLTGAQIHAVVVIAIAVAAARAGVAIFQPTADVIPQPGVGRRLGPGGAGGQEGDGAGRREQGITHKNLFAGFPADGAKYGCRTRPRLSDRRQGLLTDPGGARRSGRRPAGIRPRRQARPGRRHRRRRPRQPALCPQQGRDDAEGRDAVRHPPPARRNDSSRAAGPDRVAERRCGHPRHPGAAAPAQAHRFGRRSGRHLAGQGRGRLPRRQRRTPGRRPAGHDPLHAAGQPDAAEGSVGRSVRPERRHRRPLQHRRQADGATAAGRKLHRHHRPLAHPRPARPVPHGRHSGSRRRPPGDDQGRLDQAGRDRHRRGHQPRPLARSAGDAGTADRRPVGRRHPALASGSGDRGLRLSAGAPLGHRPEGERRRRPADRRAERAQGADRGRLWAGGRADRRLFLAHHPQRHPAGLSSGRLCGRDHRRDRLHHRATDRRSGRGPGAGGRSQEPRDRGDQAGAAGDHHPAGLRLHLLQHGRRGRGRRPRARRQGHRSGRSAHVGRNLLRRGSAGILLSRRQPGLGGRCGPAAAAGVAPVRLQRRLAGFRRRLGDRPCARRFSRDRARPGGLWAGAGGRLPRRLPAVADPGHAATSDARRPAPHARSPRRHAAVPGARPARHRGAHRRPDLRRPGRSSGRGGGRRGHPFLRQPRSLGRRRGRPDRRPAA</sequence>
<feature type="region of interest" description="Disordered" evidence="1">
    <location>
        <begin position="1"/>
        <end position="39"/>
    </location>
</feature>
<evidence type="ECO:0000313" key="2">
    <source>
        <dbReference type="Proteomes" id="UP000038045"/>
    </source>
</evidence>
<feature type="region of interest" description="Disordered" evidence="1">
    <location>
        <begin position="431"/>
        <end position="451"/>
    </location>
</feature>
<feature type="compositionally biased region" description="Gly residues" evidence="1">
    <location>
        <begin position="273"/>
        <end position="282"/>
    </location>
</feature>
<feature type="compositionally biased region" description="Basic and acidic residues" evidence="1">
    <location>
        <begin position="1502"/>
        <end position="1529"/>
    </location>
</feature>